<reference evidence="10 11" key="1">
    <citation type="submission" date="2018-07" db="EMBL/GenBank/DDBJ databases">
        <title>Genomic Encyclopedia of Type Strains, Phase IV (KMG-IV): sequencing the most valuable type-strain genomes for metagenomic binning, comparative biology and taxonomic classification.</title>
        <authorList>
            <person name="Goeker M."/>
        </authorList>
    </citation>
    <scope>NUCLEOTIDE SEQUENCE [LARGE SCALE GENOMIC DNA]</scope>
    <source>
        <strain evidence="10 11">DSM 26407</strain>
    </source>
</reference>
<feature type="transmembrane region" description="Helical" evidence="8">
    <location>
        <begin position="67"/>
        <end position="95"/>
    </location>
</feature>
<keyword evidence="3" id="KW-0328">Glycosyltransferase</keyword>
<feature type="domain" description="Glycosyltransferase RgtA/B/C/D-like" evidence="9">
    <location>
        <begin position="58"/>
        <end position="220"/>
    </location>
</feature>
<keyword evidence="11" id="KW-1185">Reference proteome</keyword>
<dbReference type="InterPro" id="IPR038731">
    <property type="entry name" value="RgtA/B/C-like"/>
</dbReference>
<dbReference type="Proteomes" id="UP000252707">
    <property type="component" value="Unassembled WGS sequence"/>
</dbReference>
<gene>
    <name evidence="10" type="ORF">DFQ59_11350</name>
</gene>
<evidence type="ECO:0000256" key="8">
    <source>
        <dbReference type="SAM" id="Phobius"/>
    </source>
</evidence>
<feature type="transmembrane region" description="Helical" evidence="8">
    <location>
        <begin position="350"/>
        <end position="371"/>
    </location>
</feature>
<evidence type="ECO:0000259" key="9">
    <source>
        <dbReference type="Pfam" id="PF13231"/>
    </source>
</evidence>
<evidence type="ECO:0000256" key="7">
    <source>
        <dbReference type="ARBA" id="ARBA00023136"/>
    </source>
</evidence>
<feature type="transmembrane region" description="Helical" evidence="8">
    <location>
        <begin position="12"/>
        <end position="33"/>
    </location>
</feature>
<comment type="caution">
    <text evidence="10">The sequence shown here is derived from an EMBL/GenBank/DDBJ whole genome shotgun (WGS) entry which is preliminary data.</text>
</comment>
<feature type="transmembrane region" description="Helical" evidence="8">
    <location>
        <begin position="107"/>
        <end position="125"/>
    </location>
</feature>
<accession>A0A369BZ97</accession>
<keyword evidence="4 10" id="KW-0808">Transferase</keyword>
<dbReference type="GO" id="GO:0005886">
    <property type="term" value="C:plasma membrane"/>
    <property type="evidence" value="ECO:0007669"/>
    <property type="project" value="UniProtKB-SubCell"/>
</dbReference>
<evidence type="ECO:0000256" key="5">
    <source>
        <dbReference type="ARBA" id="ARBA00022692"/>
    </source>
</evidence>
<evidence type="ECO:0000256" key="2">
    <source>
        <dbReference type="ARBA" id="ARBA00022475"/>
    </source>
</evidence>
<keyword evidence="7 8" id="KW-0472">Membrane</keyword>
<feature type="transmembrane region" description="Helical" evidence="8">
    <location>
        <begin position="322"/>
        <end position="338"/>
    </location>
</feature>
<dbReference type="GO" id="GO:0016763">
    <property type="term" value="F:pentosyltransferase activity"/>
    <property type="evidence" value="ECO:0007669"/>
    <property type="project" value="TreeGrafter"/>
</dbReference>
<sequence length="504" mass="55435">MSEGGTRVAAGSGAFVALLGGYFLLHLVLRLFLSDSFELDEAEQLLMTQQLAWGYASQPPLYTWLQWGFFALFGKGVLALSLLKQLLLFTAFAFCFLSARLAFGGRLLPAVLVTLSLLLLPEIAWESQKDRSHSVLMLALCNLSSYLVLRFRARRQTLDYLLLGLVLGLGLLSKYNFALFALALFLAALLAPAWRAAARDPRILLAIAIAVALFLPHGLWVQEHVQAATGDTLQALKVSGPGLEAFLRGLGSLTYETWLFLTPFWLVALLAFPGMFRWRTSTAVDPFAVEVRALLGRFFVVVFVLLVVMMLVFGFSQFKARWLEPFLFLVPLFLFLRGDWEACGERRRRVYLGVTLVFAVLVPALLAASVLGGSFRGKFTRLGHPLTAIAEQLRAAGYEGARVYADRRFVGGALLVHLDSPATQVPGAEFAPAGPDGRVVMVWQGPAEEPPADLVGIVARDTGVPGDRLPPPITLRAPYLHSDQEYEIRAVLLDKAMLAALREE</sequence>
<evidence type="ECO:0000256" key="4">
    <source>
        <dbReference type="ARBA" id="ARBA00022679"/>
    </source>
</evidence>
<dbReference type="PANTHER" id="PTHR33908:SF11">
    <property type="entry name" value="MEMBRANE PROTEIN"/>
    <property type="match status" value="1"/>
</dbReference>
<organism evidence="10 11">
    <name type="scientific">Thioalbus denitrificans</name>
    <dbReference type="NCBI Taxonomy" id="547122"/>
    <lineage>
        <taxon>Bacteria</taxon>
        <taxon>Pseudomonadati</taxon>
        <taxon>Pseudomonadota</taxon>
        <taxon>Gammaproteobacteria</taxon>
        <taxon>Chromatiales</taxon>
        <taxon>Ectothiorhodospiraceae</taxon>
        <taxon>Thioalbus</taxon>
    </lineage>
</organism>
<feature type="transmembrane region" description="Helical" evidence="8">
    <location>
        <begin position="203"/>
        <end position="221"/>
    </location>
</feature>
<dbReference type="PANTHER" id="PTHR33908">
    <property type="entry name" value="MANNOSYLTRANSFERASE YKCB-RELATED"/>
    <property type="match status" value="1"/>
</dbReference>
<evidence type="ECO:0000256" key="3">
    <source>
        <dbReference type="ARBA" id="ARBA00022676"/>
    </source>
</evidence>
<dbReference type="RefSeq" id="WP_114281014.1">
    <property type="nucleotide sequence ID" value="NZ_QPJY01000013.1"/>
</dbReference>
<feature type="transmembrane region" description="Helical" evidence="8">
    <location>
        <begin position="258"/>
        <end position="276"/>
    </location>
</feature>
<keyword evidence="6 8" id="KW-1133">Transmembrane helix</keyword>
<protein>
    <submittedName>
        <fullName evidence="10">4-amino-4-deoxy-L-arabinose transferase-like glycosyltransferase</fullName>
    </submittedName>
</protein>
<name>A0A369BZ97_9GAMM</name>
<keyword evidence="2" id="KW-1003">Cell membrane</keyword>
<evidence type="ECO:0000313" key="10">
    <source>
        <dbReference type="EMBL" id="RCX24954.1"/>
    </source>
</evidence>
<dbReference type="OrthoDB" id="9153955at2"/>
<comment type="subcellular location">
    <subcellularLocation>
        <location evidence="1">Cell membrane</location>
        <topology evidence="1">Multi-pass membrane protein</topology>
    </subcellularLocation>
</comment>
<evidence type="ECO:0000256" key="1">
    <source>
        <dbReference type="ARBA" id="ARBA00004651"/>
    </source>
</evidence>
<dbReference type="AlphaFoldDB" id="A0A369BZ97"/>
<dbReference type="EMBL" id="QPJY01000013">
    <property type="protein sequence ID" value="RCX24954.1"/>
    <property type="molecule type" value="Genomic_DNA"/>
</dbReference>
<keyword evidence="5 8" id="KW-0812">Transmembrane</keyword>
<feature type="transmembrane region" description="Helical" evidence="8">
    <location>
        <begin position="296"/>
        <end position="315"/>
    </location>
</feature>
<evidence type="ECO:0000313" key="11">
    <source>
        <dbReference type="Proteomes" id="UP000252707"/>
    </source>
</evidence>
<dbReference type="InterPro" id="IPR050297">
    <property type="entry name" value="LipidA_mod_glycosyltrf_83"/>
</dbReference>
<dbReference type="GO" id="GO:0009103">
    <property type="term" value="P:lipopolysaccharide biosynthetic process"/>
    <property type="evidence" value="ECO:0007669"/>
    <property type="project" value="UniProtKB-ARBA"/>
</dbReference>
<dbReference type="Pfam" id="PF13231">
    <property type="entry name" value="PMT_2"/>
    <property type="match status" value="1"/>
</dbReference>
<evidence type="ECO:0000256" key="6">
    <source>
        <dbReference type="ARBA" id="ARBA00022989"/>
    </source>
</evidence>
<feature type="transmembrane region" description="Helical" evidence="8">
    <location>
        <begin position="161"/>
        <end position="191"/>
    </location>
</feature>
<proteinExistence type="predicted"/>